<sequence length="223" mass="22888">MAHHHITALSIAGAALLAGCSTTVRSGEDLDGNTVEQRVAPEEAGEAPEKEAGVALDKEAGDAPAEAGDTPEEACSTDLLFDGVTCPDDCTSGVLGDGVTCQDPNALIEQGIPICEEIGLVLRDLQIDKADYAVCDGKVLQANYLCCPAWEAPPEEPEEPPPPEPPCETTGVVGDGTTCEDPNALKDEALALCQAQGLPLSHFDASIAPCAGGTLEATYACCP</sequence>
<dbReference type="Proteomes" id="UP000075635">
    <property type="component" value="Unassembled WGS sequence"/>
</dbReference>
<comment type="caution">
    <text evidence="2">The sequence shown here is derived from an EMBL/GenBank/DDBJ whole genome shotgun (WGS) entry which is preliminary data.</text>
</comment>
<evidence type="ECO:0000313" key="2">
    <source>
        <dbReference type="EMBL" id="KYF80226.1"/>
    </source>
</evidence>
<protein>
    <submittedName>
        <fullName evidence="2">Uncharacterized protein</fullName>
    </submittedName>
</protein>
<name>A0A150RJU8_SORCE</name>
<feature type="region of interest" description="Disordered" evidence="1">
    <location>
        <begin position="27"/>
        <end position="73"/>
    </location>
</feature>
<evidence type="ECO:0000256" key="1">
    <source>
        <dbReference type="SAM" id="MobiDB-lite"/>
    </source>
</evidence>
<reference evidence="2 3" key="1">
    <citation type="submission" date="2014-02" db="EMBL/GenBank/DDBJ databases">
        <title>The small core and large imbalanced accessory genome model reveals a collaborative survival strategy of Sorangium cellulosum strains in nature.</title>
        <authorList>
            <person name="Han K."/>
            <person name="Peng R."/>
            <person name="Blom J."/>
            <person name="Li Y.-Z."/>
        </authorList>
    </citation>
    <scope>NUCLEOTIDE SEQUENCE [LARGE SCALE GENOMIC DNA]</scope>
    <source>
        <strain evidence="2 3">So0011-07</strain>
    </source>
</reference>
<organism evidence="2 3">
    <name type="scientific">Sorangium cellulosum</name>
    <name type="common">Polyangium cellulosum</name>
    <dbReference type="NCBI Taxonomy" id="56"/>
    <lineage>
        <taxon>Bacteria</taxon>
        <taxon>Pseudomonadati</taxon>
        <taxon>Myxococcota</taxon>
        <taxon>Polyangia</taxon>
        <taxon>Polyangiales</taxon>
        <taxon>Polyangiaceae</taxon>
        <taxon>Sorangium</taxon>
    </lineage>
</organism>
<evidence type="ECO:0000313" key="3">
    <source>
        <dbReference type="Proteomes" id="UP000075635"/>
    </source>
</evidence>
<dbReference type="EMBL" id="JEMB01002561">
    <property type="protein sequence ID" value="KYF80226.1"/>
    <property type="molecule type" value="Genomic_DNA"/>
</dbReference>
<proteinExistence type="predicted"/>
<dbReference type="AlphaFoldDB" id="A0A150RJU8"/>
<feature type="compositionally biased region" description="Basic and acidic residues" evidence="1">
    <location>
        <begin position="47"/>
        <end position="61"/>
    </location>
</feature>
<gene>
    <name evidence="2" type="ORF">BE17_18215</name>
</gene>
<accession>A0A150RJU8</accession>